<dbReference type="Proteomes" id="UP000583929">
    <property type="component" value="Unassembled WGS sequence"/>
</dbReference>
<dbReference type="EMBL" id="JAATIP010000128">
    <property type="protein sequence ID" value="KAF4369361.1"/>
    <property type="molecule type" value="Genomic_DNA"/>
</dbReference>
<dbReference type="InterPro" id="IPR051029">
    <property type="entry name" value="mRNA_Capping_Enz/RNA_Phosphat"/>
</dbReference>
<evidence type="ECO:0000256" key="2">
    <source>
        <dbReference type="SAM" id="SignalP"/>
    </source>
</evidence>
<dbReference type="PRINTS" id="PR00882">
    <property type="entry name" value="RIBOSOMALL7A"/>
</dbReference>
<evidence type="ECO:0000256" key="1">
    <source>
        <dbReference type="RuleBase" id="RU367042"/>
    </source>
</evidence>
<sequence length="177" mass="20136">MVDIHQIQIIVWWVAPCYCISILDCEQPIGHHDCGPAHHGPVLNPLFEKRPKQFGIGEALPPKRDLNRFVKWPTTVQLQRKKRILNALLMVFIFYPKICGTDPRASAPEANVEVEEAAPLESTSAGSQILNQFGGVDYAGYLVLDNIQLLRQRYYYATWKADGTRYMMLINVDGCYD</sequence>
<feature type="signal peptide" evidence="2">
    <location>
        <begin position="1"/>
        <end position="19"/>
    </location>
</feature>
<gene>
    <name evidence="4" type="ORF">F8388_019586</name>
    <name evidence="5" type="ORF">G4B88_024208</name>
</gene>
<feature type="domain" description="mRNA capping enzyme adenylation" evidence="3">
    <location>
        <begin position="145"/>
        <end position="176"/>
    </location>
</feature>
<evidence type="ECO:0000313" key="5">
    <source>
        <dbReference type="EMBL" id="KAF4372664.1"/>
    </source>
</evidence>
<keyword evidence="1" id="KW-0687">Ribonucleoprotein</keyword>
<keyword evidence="2" id="KW-0732">Signal</keyword>
<proteinExistence type="inferred from homology"/>
<dbReference type="InterPro" id="IPR001921">
    <property type="entry name" value="Ribosomal_eL8_euk"/>
</dbReference>
<dbReference type="GO" id="GO:0006370">
    <property type="term" value="P:7-methylguanosine mRNA capping"/>
    <property type="evidence" value="ECO:0007669"/>
    <property type="project" value="InterPro"/>
</dbReference>
<dbReference type="GO" id="GO:0005524">
    <property type="term" value="F:ATP binding"/>
    <property type="evidence" value="ECO:0007669"/>
    <property type="project" value="InterPro"/>
</dbReference>
<reference evidence="6 7" key="1">
    <citation type="journal article" date="2020" name="bioRxiv">
        <title>Sequence and annotation of 42 cannabis genomes reveals extensive copy number variation in cannabinoid synthesis and pathogen resistance genes.</title>
        <authorList>
            <person name="Mckernan K.J."/>
            <person name="Helbert Y."/>
            <person name="Kane L.T."/>
            <person name="Ebling H."/>
            <person name="Zhang L."/>
            <person name="Liu B."/>
            <person name="Eaton Z."/>
            <person name="Mclaughlin S."/>
            <person name="Kingan S."/>
            <person name="Baybayan P."/>
            <person name="Concepcion G."/>
            <person name="Jordan M."/>
            <person name="Riva A."/>
            <person name="Barbazuk W."/>
            <person name="Harkins T."/>
        </authorList>
    </citation>
    <scope>NUCLEOTIDE SEQUENCE [LARGE SCALE GENOMIC DNA]</scope>
    <source>
        <strain evidence="6 7">cv. Jamaican Lion 4</strain>
        <strain evidence="5">Father</strain>
        <strain evidence="4">Mother</strain>
        <tissue evidence="4">Leaf</tissue>
    </source>
</reference>
<protein>
    <recommendedName>
        <fullName evidence="1">60S ribosomal protein L7a</fullName>
    </recommendedName>
</protein>
<dbReference type="PANTHER" id="PTHR10367">
    <property type="entry name" value="MRNA-CAPPING ENZYME"/>
    <property type="match status" value="1"/>
</dbReference>
<dbReference type="GO" id="GO:0022625">
    <property type="term" value="C:cytosolic large ribosomal subunit"/>
    <property type="evidence" value="ECO:0007669"/>
    <property type="project" value="UniProtKB-UniRule"/>
</dbReference>
<comment type="similarity">
    <text evidence="1">Belongs to the eukaryotic ribosomal protein eL8 family.</text>
</comment>
<keyword evidence="7" id="KW-1185">Reference proteome</keyword>
<dbReference type="Proteomes" id="UP000525078">
    <property type="component" value="Unassembled WGS sequence"/>
</dbReference>
<keyword evidence="1" id="KW-0689">Ribosomal protein</keyword>
<evidence type="ECO:0000259" key="3">
    <source>
        <dbReference type="Pfam" id="PF01331"/>
    </source>
</evidence>
<dbReference type="Gene3D" id="3.30.470.30">
    <property type="entry name" value="DNA ligase/mRNA capping enzyme"/>
    <property type="match status" value="1"/>
</dbReference>
<dbReference type="EMBL" id="JAATIQ010000186">
    <property type="protein sequence ID" value="KAF4372664.1"/>
    <property type="molecule type" value="Genomic_DNA"/>
</dbReference>
<evidence type="ECO:0000313" key="7">
    <source>
        <dbReference type="Proteomes" id="UP000583929"/>
    </source>
</evidence>
<evidence type="ECO:0000313" key="6">
    <source>
        <dbReference type="Proteomes" id="UP000525078"/>
    </source>
</evidence>
<evidence type="ECO:0000313" key="4">
    <source>
        <dbReference type="EMBL" id="KAF4369361.1"/>
    </source>
</evidence>
<dbReference type="Pfam" id="PF01331">
    <property type="entry name" value="mRNA_cap_enzyme"/>
    <property type="match status" value="1"/>
</dbReference>
<dbReference type="GO" id="GO:0003723">
    <property type="term" value="F:RNA binding"/>
    <property type="evidence" value="ECO:0007669"/>
    <property type="project" value="UniProtKB-UniRule"/>
</dbReference>
<dbReference type="PANTHER" id="PTHR10367:SF17">
    <property type="entry name" value="MRNA-CAPPING ENZYME"/>
    <property type="match status" value="1"/>
</dbReference>
<dbReference type="InterPro" id="IPR001339">
    <property type="entry name" value="mRNA_cap_enzyme_adenylation"/>
</dbReference>
<dbReference type="AlphaFoldDB" id="A0A7J6FF83"/>
<comment type="caution">
    <text evidence="4">The sequence shown here is derived from an EMBL/GenBank/DDBJ whole genome shotgun (WGS) entry which is preliminary data.</text>
</comment>
<feature type="chain" id="PRO_5033911615" description="60S ribosomal protein L7a" evidence="2">
    <location>
        <begin position="20"/>
        <end position="177"/>
    </location>
</feature>
<comment type="function">
    <text evidence="1">Component of the ribosome.</text>
</comment>
<accession>A0A7J6FF83</accession>
<organism evidence="4 6">
    <name type="scientific">Cannabis sativa</name>
    <name type="common">Hemp</name>
    <name type="synonym">Marijuana</name>
    <dbReference type="NCBI Taxonomy" id="3483"/>
    <lineage>
        <taxon>Eukaryota</taxon>
        <taxon>Viridiplantae</taxon>
        <taxon>Streptophyta</taxon>
        <taxon>Embryophyta</taxon>
        <taxon>Tracheophyta</taxon>
        <taxon>Spermatophyta</taxon>
        <taxon>Magnoliopsida</taxon>
        <taxon>eudicotyledons</taxon>
        <taxon>Gunneridae</taxon>
        <taxon>Pentapetalae</taxon>
        <taxon>rosids</taxon>
        <taxon>fabids</taxon>
        <taxon>Rosales</taxon>
        <taxon>Cannabaceae</taxon>
        <taxon>Cannabis</taxon>
    </lineage>
</organism>
<name>A0A7J6FF83_CANSA</name>
<dbReference type="GO" id="GO:0004484">
    <property type="term" value="F:mRNA guanylyltransferase activity"/>
    <property type="evidence" value="ECO:0007669"/>
    <property type="project" value="InterPro"/>
</dbReference>